<sequence length="97" mass="10643">MNWPPKAISSSLNDVTSDLVFRNSVMNIECCSIYQINAAVEPQLWSSGIYLQILSLHPLDRGKVFADTAFHAEGSMTTLDILASLIPVCAEVKTQES</sequence>
<name>A0AA40FLQ7_9HYME</name>
<protein>
    <submittedName>
        <fullName evidence="1">Uncharacterized protein</fullName>
    </submittedName>
</protein>
<comment type="caution">
    <text evidence="1">The sequence shown here is derived from an EMBL/GenBank/DDBJ whole genome shotgun (WGS) entry which is preliminary data.</text>
</comment>
<dbReference type="AlphaFoldDB" id="A0AA40FLQ7"/>
<proteinExistence type="predicted"/>
<keyword evidence="2" id="KW-1185">Reference proteome</keyword>
<evidence type="ECO:0000313" key="1">
    <source>
        <dbReference type="EMBL" id="KAK1121490.1"/>
    </source>
</evidence>
<gene>
    <name evidence="1" type="ORF">K0M31_010293</name>
</gene>
<evidence type="ECO:0000313" key="2">
    <source>
        <dbReference type="Proteomes" id="UP001177670"/>
    </source>
</evidence>
<reference evidence="1" key="1">
    <citation type="submission" date="2021-10" db="EMBL/GenBank/DDBJ databases">
        <title>Melipona bicolor Genome sequencing and assembly.</title>
        <authorList>
            <person name="Araujo N.S."/>
            <person name="Arias M.C."/>
        </authorList>
    </citation>
    <scope>NUCLEOTIDE SEQUENCE</scope>
    <source>
        <strain evidence="1">USP_2M_L1-L4_2017</strain>
        <tissue evidence="1">Whole body</tissue>
    </source>
</reference>
<accession>A0AA40FLQ7</accession>
<dbReference type="EMBL" id="JAHYIQ010000026">
    <property type="protein sequence ID" value="KAK1121490.1"/>
    <property type="molecule type" value="Genomic_DNA"/>
</dbReference>
<organism evidence="1 2">
    <name type="scientific">Melipona bicolor</name>
    <dbReference type="NCBI Taxonomy" id="60889"/>
    <lineage>
        <taxon>Eukaryota</taxon>
        <taxon>Metazoa</taxon>
        <taxon>Ecdysozoa</taxon>
        <taxon>Arthropoda</taxon>
        <taxon>Hexapoda</taxon>
        <taxon>Insecta</taxon>
        <taxon>Pterygota</taxon>
        <taxon>Neoptera</taxon>
        <taxon>Endopterygota</taxon>
        <taxon>Hymenoptera</taxon>
        <taxon>Apocrita</taxon>
        <taxon>Aculeata</taxon>
        <taxon>Apoidea</taxon>
        <taxon>Anthophila</taxon>
        <taxon>Apidae</taxon>
        <taxon>Melipona</taxon>
    </lineage>
</organism>
<dbReference type="Proteomes" id="UP001177670">
    <property type="component" value="Unassembled WGS sequence"/>
</dbReference>